<evidence type="ECO:0000256" key="1">
    <source>
        <dbReference type="SAM" id="MobiDB-lite"/>
    </source>
</evidence>
<dbReference type="Proteomes" id="UP000265520">
    <property type="component" value="Unassembled WGS sequence"/>
</dbReference>
<reference evidence="2 3" key="1">
    <citation type="journal article" date="2018" name="Front. Plant Sci.">
        <title>Red Clover (Trifolium pratense) and Zigzag Clover (T. medium) - A Picture of Genomic Similarities and Differences.</title>
        <authorList>
            <person name="Dluhosova J."/>
            <person name="Istvanek J."/>
            <person name="Nedelnik J."/>
            <person name="Repkova J."/>
        </authorList>
    </citation>
    <scope>NUCLEOTIDE SEQUENCE [LARGE SCALE GENOMIC DNA]</scope>
    <source>
        <strain evidence="3">cv. 10/8</strain>
        <tissue evidence="2">Leaf</tissue>
    </source>
</reference>
<proteinExistence type="predicted"/>
<accession>A0A392RA09</accession>
<sequence>KKWVYISQGETTDKENDKEKAKEAKEDAMTAVEDTTDKDNDKEKAKESKDDKAAGFEFGGPTKQAKEGKGRIRVI</sequence>
<evidence type="ECO:0000313" key="3">
    <source>
        <dbReference type="Proteomes" id="UP000265520"/>
    </source>
</evidence>
<protein>
    <submittedName>
        <fullName evidence="2">Uncharacterized protein</fullName>
    </submittedName>
</protein>
<organism evidence="2 3">
    <name type="scientific">Trifolium medium</name>
    <dbReference type="NCBI Taxonomy" id="97028"/>
    <lineage>
        <taxon>Eukaryota</taxon>
        <taxon>Viridiplantae</taxon>
        <taxon>Streptophyta</taxon>
        <taxon>Embryophyta</taxon>
        <taxon>Tracheophyta</taxon>
        <taxon>Spermatophyta</taxon>
        <taxon>Magnoliopsida</taxon>
        <taxon>eudicotyledons</taxon>
        <taxon>Gunneridae</taxon>
        <taxon>Pentapetalae</taxon>
        <taxon>rosids</taxon>
        <taxon>fabids</taxon>
        <taxon>Fabales</taxon>
        <taxon>Fabaceae</taxon>
        <taxon>Papilionoideae</taxon>
        <taxon>50 kb inversion clade</taxon>
        <taxon>NPAAA clade</taxon>
        <taxon>Hologalegina</taxon>
        <taxon>IRL clade</taxon>
        <taxon>Trifolieae</taxon>
        <taxon>Trifolium</taxon>
    </lineage>
</organism>
<feature type="region of interest" description="Disordered" evidence="1">
    <location>
        <begin position="1"/>
        <end position="75"/>
    </location>
</feature>
<feature type="compositionally biased region" description="Basic and acidic residues" evidence="1">
    <location>
        <begin position="35"/>
        <end position="54"/>
    </location>
</feature>
<feature type="compositionally biased region" description="Basic and acidic residues" evidence="1">
    <location>
        <begin position="64"/>
        <end position="75"/>
    </location>
</feature>
<feature type="compositionally biased region" description="Basic and acidic residues" evidence="1">
    <location>
        <begin position="11"/>
        <end position="28"/>
    </location>
</feature>
<comment type="caution">
    <text evidence="2">The sequence shown here is derived from an EMBL/GenBank/DDBJ whole genome shotgun (WGS) entry which is preliminary data.</text>
</comment>
<name>A0A392RA09_9FABA</name>
<keyword evidence="3" id="KW-1185">Reference proteome</keyword>
<evidence type="ECO:0000313" key="2">
    <source>
        <dbReference type="EMBL" id="MCI33443.1"/>
    </source>
</evidence>
<dbReference type="EMBL" id="LXQA010204401">
    <property type="protein sequence ID" value="MCI33443.1"/>
    <property type="molecule type" value="Genomic_DNA"/>
</dbReference>
<dbReference type="AlphaFoldDB" id="A0A392RA09"/>
<feature type="non-terminal residue" evidence="2">
    <location>
        <position position="1"/>
    </location>
</feature>